<evidence type="ECO:0000313" key="1">
    <source>
        <dbReference type="EMBL" id="KAJ1190832.1"/>
    </source>
</evidence>
<organism evidence="1 2">
    <name type="scientific">Pleurodeles waltl</name>
    <name type="common">Iberian ribbed newt</name>
    <dbReference type="NCBI Taxonomy" id="8319"/>
    <lineage>
        <taxon>Eukaryota</taxon>
        <taxon>Metazoa</taxon>
        <taxon>Chordata</taxon>
        <taxon>Craniata</taxon>
        <taxon>Vertebrata</taxon>
        <taxon>Euteleostomi</taxon>
        <taxon>Amphibia</taxon>
        <taxon>Batrachia</taxon>
        <taxon>Caudata</taxon>
        <taxon>Salamandroidea</taxon>
        <taxon>Salamandridae</taxon>
        <taxon>Pleurodelinae</taxon>
        <taxon>Pleurodeles</taxon>
    </lineage>
</organism>
<dbReference type="Proteomes" id="UP001066276">
    <property type="component" value="Chromosome 2_2"/>
</dbReference>
<reference evidence="1" key="1">
    <citation type="journal article" date="2022" name="bioRxiv">
        <title>Sequencing and chromosome-scale assembly of the giantPleurodeles waltlgenome.</title>
        <authorList>
            <person name="Brown T."/>
            <person name="Elewa A."/>
            <person name="Iarovenko S."/>
            <person name="Subramanian E."/>
            <person name="Araus A.J."/>
            <person name="Petzold A."/>
            <person name="Susuki M."/>
            <person name="Suzuki K.-i.T."/>
            <person name="Hayashi T."/>
            <person name="Toyoda A."/>
            <person name="Oliveira C."/>
            <person name="Osipova E."/>
            <person name="Leigh N.D."/>
            <person name="Simon A."/>
            <person name="Yun M.H."/>
        </authorList>
    </citation>
    <scope>NUCLEOTIDE SEQUENCE</scope>
    <source>
        <strain evidence="1">20211129_DDA</strain>
        <tissue evidence="1">Liver</tissue>
    </source>
</reference>
<dbReference type="AlphaFoldDB" id="A0AAV7UT88"/>
<dbReference type="EMBL" id="JANPWB010000004">
    <property type="protein sequence ID" value="KAJ1190832.1"/>
    <property type="molecule type" value="Genomic_DNA"/>
</dbReference>
<evidence type="ECO:0000313" key="2">
    <source>
        <dbReference type="Proteomes" id="UP001066276"/>
    </source>
</evidence>
<accession>A0AAV7UT88</accession>
<sequence>MSFLDADSVRVTGARQRALVEEGFSARYLTLHQGKKVADTEPPKCLCRVRQRSSVCASRDGGCEMWLSLSPSRTRERCRGLRPSGLLAQRAPGCRALLQKASSTDGDAVQLRMRASGGAWPRNRGNHYLSAPDA</sequence>
<proteinExistence type="predicted"/>
<name>A0AAV7UT88_PLEWA</name>
<keyword evidence="2" id="KW-1185">Reference proteome</keyword>
<protein>
    <submittedName>
        <fullName evidence="1">Uncharacterized protein</fullName>
    </submittedName>
</protein>
<gene>
    <name evidence="1" type="ORF">NDU88_000151</name>
</gene>
<comment type="caution">
    <text evidence="1">The sequence shown here is derived from an EMBL/GenBank/DDBJ whole genome shotgun (WGS) entry which is preliminary data.</text>
</comment>